<sequence>MKKLILISFIKINAKKIDFALLFATLLFTIIFMAQFENGIWDKIFYVSSAGAITGLDDGGVILLYIFTPYILWRVIYHYWLKDQGA</sequence>
<reference evidence="2" key="1">
    <citation type="submission" date="2018-05" db="EMBL/GenBank/DDBJ databases">
        <authorList>
            <person name="Lanie J.A."/>
            <person name="Ng W.-L."/>
            <person name="Kazmierczak K.M."/>
            <person name="Andrzejewski T.M."/>
            <person name="Davidsen T.M."/>
            <person name="Wayne K.J."/>
            <person name="Tettelin H."/>
            <person name="Glass J.I."/>
            <person name="Rusch D."/>
            <person name="Podicherti R."/>
            <person name="Tsui H.-C.T."/>
            <person name="Winkler M.E."/>
        </authorList>
    </citation>
    <scope>NUCLEOTIDE SEQUENCE</scope>
</reference>
<name>A0A383BA16_9ZZZZ</name>
<gene>
    <name evidence="2" type="ORF">METZ01_LOCUS469696</name>
</gene>
<evidence type="ECO:0000313" key="2">
    <source>
        <dbReference type="EMBL" id="SVE16842.1"/>
    </source>
</evidence>
<feature type="non-terminal residue" evidence="2">
    <location>
        <position position="86"/>
    </location>
</feature>
<feature type="transmembrane region" description="Helical" evidence="1">
    <location>
        <begin position="20"/>
        <end position="41"/>
    </location>
</feature>
<organism evidence="2">
    <name type="scientific">marine metagenome</name>
    <dbReference type="NCBI Taxonomy" id="408172"/>
    <lineage>
        <taxon>unclassified sequences</taxon>
        <taxon>metagenomes</taxon>
        <taxon>ecological metagenomes</taxon>
    </lineage>
</organism>
<dbReference type="EMBL" id="UINC01198748">
    <property type="protein sequence ID" value="SVE16842.1"/>
    <property type="molecule type" value="Genomic_DNA"/>
</dbReference>
<evidence type="ECO:0000256" key="1">
    <source>
        <dbReference type="SAM" id="Phobius"/>
    </source>
</evidence>
<keyword evidence="1" id="KW-0812">Transmembrane</keyword>
<keyword evidence="1" id="KW-0472">Membrane</keyword>
<protein>
    <submittedName>
        <fullName evidence="2">Uncharacterized protein</fullName>
    </submittedName>
</protein>
<keyword evidence="1" id="KW-1133">Transmembrane helix</keyword>
<proteinExistence type="predicted"/>
<dbReference type="AlphaFoldDB" id="A0A383BA16"/>
<accession>A0A383BA16</accession>
<feature type="transmembrane region" description="Helical" evidence="1">
    <location>
        <begin position="61"/>
        <end position="81"/>
    </location>
</feature>